<dbReference type="Pfam" id="PF12705">
    <property type="entry name" value="PDDEXK_1"/>
    <property type="match status" value="1"/>
</dbReference>
<dbReference type="InterPro" id="IPR027417">
    <property type="entry name" value="P-loop_NTPase"/>
</dbReference>
<dbReference type="AlphaFoldDB" id="F5YEF3"/>
<dbReference type="InterPro" id="IPR011604">
    <property type="entry name" value="PDDEXK-like_dom_sf"/>
</dbReference>
<dbReference type="KEGG" id="taz:TREAZ_2617"/>
<protein>
    <recommendedName>
        <fullName evidence="1">PD-(D/E)XK endonuclease-like domain-containing protein</fullName>
    </recommendedName>
</protein>
<dbReference type="OrthoDB" id="366715at2"/>
<dbReference type="HOGENOM" id="CLU_012127_0_0_12"/>
<name>F5YEF3_LEAAZ</name>
<organism evidence="2 3">
    <name type="scientific">Leadbettera azotonutricia (strain ATCC BAA-888 / DSM 13862 / ZAS-9)</name>
    <name type="common">Treponema azotonutricium</name>
    <dbReference type="NCBI Taxonomy" id="545695"/>
    <lineage>
        <taxon>Bacteria</taxon>
        <taxon>Pseudomonadati</taxon>
        <taxon>Spirochaetota</taxon>
        <taxon>Spirochaetia</taxon>
        <taxon>Spirochaetales</taxon>
        <taxon>Breznakiellaceae</taxon>
        <taxon>Leadbettera</taxon>
    </lineage>
</organism>
<dbReference type="SUPFAM" id="SSF52540">
    <property type="entry name" value="P-loop containing nucleoside triphosphate hydrolases"/>
    <property type="match status" value="1"/>
</dbReference>
<dbReference type="Gene3D" id="3.90.320.10">
    <property type="match status" value="1"/>
</dbReference>
<dbReference type="Proteomes" id="UP000009222">
    <property type="component" value="Chromosome"/>
</dbReference>
<accession>F5YEF3</accession>
<dbReference type="InParanoid" id="F5YEF3"/>
<evidence type="ECO:0000259" key="1">
    <source>
        <dbReference type="Pfam" id="PF12705"/>
    </source>
</evidence>
<evidence type="ECO:0000313" key="2">
    <source>
        <dbReference type="EMBL" id="AEF80533.1"/>
    </source>
</evidence>
<feature type="domain" description="PD-(D/E)XK endonuclease-like" evidence="1">
    <location>
        <begin position="657"/>
        <end position="931"/>
    </location>
</feature>
<keyword evidence="3" id="KW-1185">Reference proteome</keyword>
<dbReference type="EMBL" id="CP001841">
    <property type="protein sequence ID" value="AEF80533.1"/>
    <property type="molecule type" value="Genomic_DNA"/>
</dbReference>
<dbReference type="InterPro" id="IPR038726">
    <property type="entry name" value="PDDEXK_AddAB-type"/>
</dbReference>
<dbReference type="RefSeq" id="WP_015712914.1">
    <property type="nucleotide sequence ID" value="NC_015577.1"/>
</dbReference>
<gene>
    <name evidence="2" type="ordered locus">TREAZ_2617</name>
</gene>
<evidence type="ECO:0000313" key="3">
    <source>
        <dbReference type="Proteomes" id="UP000009222"/>
    </source>
</evidence>
<dbReference type="eggNOG" id="COG2887">
    <property type="taxonomic scope" value="Bacteria"/>
</dbReference>
<dbReference type="STRING" id="545695.TREAZ_2617"/>
<reference evidence="3" key="1">
    <citation type="submission" date="2009-12" db="EMBL/GenBank/DDBJ databases">
        <title>Complete sequence of Treponema azotonutricium strain ZAS-9.</title>
        <authorList>
            <person name="Tetu S.G."/>
            <person name="Matson E."/>
            <person name="Ren Q."/>
            <person name="Seshadri R."/>
            <person name="Elbourne L."/>
            <person name="Hassan K.A."/>
            <person name="Durkin A."/>
            <person name="Radune D."/>
            <person name="Mohamoud Y."/>
            <person name="Shay R."/>
            <person name="Jin S."/>
            <person name="Zhang X."/>
            <person name="Lucey K."/>
            <person name="Ballor N.R."/>
            <person name="Ottesen E."/>
            <person name="Rosenthal R."/>
            <person name="Allen A."/>
            <person name="Leadbetter J.R."/>
            <person name="Paulsen I.T."/>
        </authorList>
    </citation>
    <scope>NUCLEOTIDE SEQUENCE [LARGE SCALE GENOMIC DNA]</scope>
    <source>
        <strain evidence="3">ATCC BAA-888 / DSM 13862 / ZAS-9</strain>
    </source>
</reference>
<reference evidence="2 3" key="2">
    <citation type="journal article" date="2011" name="ISME J.">
        <title>RNA-seq reveals cooperative metabolic interactions between two termite-gut spirochete species in co-culture.</title>
        <authorList>
            <person name="Rosenthal A.Z."/>
            <person name="Matson E.G."/>
            <person name="Eldar A."/>
            <person name="Leadbetter J.R."/>
        </authorList>
    </citation>
    <scope>NUCLEOTIDE SEQUENCE [LARGE SCALE GENOMIC DNA]</scope>
    <source>
        <strain evidence="3">ATCC BAA-888 / DSM 13862 / ZAS-9</strain>
    </source>
</reference>
<sequence length="952" mass="109077">MNIIVETIKREIANQEVRFVFPSGLAADLWARRTCTLGLARSIAGNRFLAWDYFKEEVIREEVKDKSPASQVVRKLFAELLVKKNAEATILENADKIRQNVDSAGRPRRGASGFPLLAVIPPEHAKGGSVFTASIAQALPSLAYWENLKSNTRRENDDEDKDYEIIKKEYKEFLDHYKFFEPSWEKAKIKTGKIRYIIFFPELIEDFQEYAELLKPPLATKILLDSLEPARPELLLYKSVREEIRSAVLEIRRLHQEQKIPYEKIAISLPGLEDMEPCLIRELSLFHIPYIRRAGKKLGENSIGRLFSRINDCAANSFSFNSLKALILSDLPWKNPESNDALINFGIVNNCVSPYSQGKDLIDVWESAFKDAYKDEEKKLASYYWDLKRKINDLAGSKTLKDIRKYYFAFRRLLDMDKISDADNAVLGRCIEELNSLIELEDKLGDAILQSPLNFYISLLGEKSYVPAGQKPGVNIFPWRVAAASPFQYHFVLNASQNDSMVLYQSLKFLGQDKRKLLNLEDHDATPAFFLLCNAGRISASTQTFSGWTIPHSFFAGGKGLTVKPPATPDDPYRHERQWWAGDRAGKDFAKEIFALQKEGFDHWSRILALRGGKSFSFFISPLIENGIPRELLDKRIWRQDEKSSDPLLIATPTKDLNDFFKCPVLWLYKRIFGVEEFYLEAKLLDDESLGILYHNILKELFEKIKKEDHSFKAARLKEYKKWVIDIAKTCIKKDRTFKGPLALPLLTSQAAGISNKINVLLEAEANYFNNYAVAELEVPLELRKNNVLIKGTLDRVSLHPDGYPVIIDYKTGEAPKQTEKKNIEKQPLKDFQMPLYIKLYEELLKADETKKGKKVEGAFYFSINKHSATPVIGNLPRKKTNSTREDYEPFLKAADGNLEIFYQAVANCRFIPREINFKDCGSCKYKTACRSVYFLNPGELPARKNGEEEEP</sequence>
<proteinExistence type="predicted"/>